<dbReference type="GeneID" id="73381095"/>
<name>A0AAI9SW13_9ASCO</name>
<keyword evidence="8" id="KW-1185">Reference proteome</keyword>
<accession>A0AAI9SW13</accession>
<gene>
    <name evidence="7" type="ORF">KGF56_003480</name>
</gene>
<evidence type="ECO:0000259" key="6">
    <source>
        <dbReference type="Pfam" id="PF04377"/>
    </source>
</evidence>
<evidence type="ECO:0000313" key="7">
    <source>
        <dbReference type="EMBL" id="KAI3403755.2"/>
    </source>
</evidence>
<dbReference type="GO" id="GO:0004057">
    <property type="term" value="F:arginyl-tRNA--protein transferase activity"/>
    <property type="evidence" value="ECO:0007669"/>
    <property type="project" value="UniProtKB-EC"/>
</dbReference>
<dbReference type="GO" id="GO:0005737">
    <property type="term" value="C:cytoplasm"/>
    <property type="evidence" value="ECO:0007669"/>
    <property type="project" value="TreeGrafter"/>
</dbReference>
<organism evidence="7 8">
    <name type="scientific">Candida oxycetoniae</name>
    <dbReference type="NCBI Taxonomy" id="497107"/>
    <lineage>
        <taxon>Eukaryota</taxon>
        <taxon>Fungi</taxon>
        <taxon>Dikarya</taxon>
        <taxon>Ascomycota</taxon>
        <taxon>Saccharomycotina</taxon>
        <taxon>Pichiomycetes</taxon>
        <taxon>Debaryomycetaceae</taxon>
        <taxon>Candida/Lodderomyces clade</taxon>
        <taxon>Candida</taxon>
    </lineage>
</organism>
<evidence type="ECO:0000256" key="3">
    <source>
        <dbReference type="ARBA" id="ARBA00022679"/>
    </source>
</evidence>
<dbReference type="EMBL" id="JAHUZD010000121">
    <property type="protein sequence ID" value="KAI3403755.2"/>
    <property type="molecule type" value="Genomic_DNA"/>
</dbReference>
<evidence type="ECO:0000256" key="2">
    <source>
        <dbReference type="ARBA" id="ARBA00012025"/>
    </source>
</evidence>
<dbReference type="SUPFAM" id="SSF55729">
    <property type="entry name" value="Acyl-CoA N-acyltransferases (Nat)"/>
    <property type="match status" value="1"/>
</dbReference>
<evidence type="ECO:0000313" key="8">
    <source>
        <dbReference type="Proteomes" id="UP001202479"/>
    </source>
</evidence>
<proteinExistence type="inferred from homology"/>
<comment type="similarity">
    <text evidence="1">Belongs to the R-transferase family.</text>
</comment>
<evidence type="ECO:0000259" key="5">
    <source>
        <dbReference type="Pfam" id="PF04376"/>
    </source>
</evidence>
<comment type="caution">
    <text evidence="7">The sequence shown here is derived from an EMBL/GenBank/DDBJ whole genome shotgun (WGS) entry which is preliminary data.</text>
</comment>
<protein>
    <recommendedName>
        <fullName evidence="2">arginyltransferase</fullName>
        <ecNumber evidence="2">2.3.2.8</ecNumber>
    </recommendedName>
</protein>
<dbReference type="AlphaFoldDB" id="A0AAI9SW13"/>
<dbReference type="Pfam" id="PF04376">
    <property type="entry name" value="ATE_N"/>
    <property type="match status" value="1"/>
</dbReference>
<dbReference type="InterPro" id="IPR030700">
    <property type="entry name" value="N-end_Aminoacyl_Trfase"/>
</dbReference>
<feature type="domain" description="N-end rule aminoacyl transferase C-terminal" evidence="6">
    <location>
        <begin position="155"/>
        <end position="307"/>
    </location>
</feature>
<keyword evidence="3" id="KW-0808">Transferase</keyword>
<dbReference type="InterPro" id="IPR007471">
    <property type="entry name" value="N-end_Aminoacyl_Trfase_N"/>
</dbReference>
<dbReference type="PANTHER" id="PTHR21367:SF1">
    <property type="entry name" value="ARGINYL-TRNA--PROTEIN TRANSFERASE 1"/>
    <property type="match status" value="1"/>
</dbReference>
<keyword evidence="4" id="KW-0012">Acyltransferase</keyword>
<dbReference type="Proteomes" id="UP001202479">
    <property type="component" value="Unassembled WGS sequence"/>
</dbReference>
<dbReference type="InterPro" id="IPR016181">
    <property type="entry name" value="Acyl_CoA_acyltransferase"/>
</dbReference>
<dbReference type="EC" id="2.3.2.8" evidence="2"/>
<feature type="domain" description="N-end aminoacyl transferase N-terminal" evidence="5">
    <location>
        <begin position="13"/>
        <end position="104"/>
    </location>
</feature>
<dbReference type="Pfam" id="PF04377">
    <property type="entry name" value="ATE_C"/>
    <property type="match status" value="1"/>
</dbReference>
<reference evidence="7" key="1">
    <citation type="journal article" date="2022" name="DNA Res.">
        <title>Genome analysis of five recently described species of the CUG-Ser clade uncovers Candida theae as a new hybrid lineage with pathogenic potential in the Candida parapsilosis species complex.</title>
        <authorList>
            <person name="Mixao V."/>
            <person name="Del Olmo V."/>
            <person name="Hegedusova E."/>
            <person name="Saus E."/>
            <person name="Pryszcz L."/>
            <person name="Cillingova A."/>
            <person name="Nosek J."/>
            <person name="Gabaldon T."/>
        </authorList>
    </citation>
    <scope>NUCLEOTIDE SEQUENCE</scope>
    <source>
        <strain evidence="7">CBS 10844</strain>
    </source>
</reference>
<dbReference type="PANTHER" id="PTHR21367">
    <property type="entry name" value="ARGININE-TRNA-PROTEIN TRANSFERASE 1"/>
    <property type="match status" value="1"/>
</dbReference>
<dbReference type="InterPro" id="IPR007472">
    <property type="entry name" value="N-end_Aminoacyl_Trfase_C"/>
</dbReference>
<dbReference type="RefSeq" id="XP_049179502.1">
    <property type="nucleotide sequence ID" value="XM_049324815.1"/>
</dbReference>
<evidence type="ECO:0000256" key="1">
    <source>
        <dbReference type="ARBA" id="ARBA00009991"/>
    </source>
</evidence>
<sequence length="482" mass="55333">MKVTPPSYIPDGHCGYCKDSKLDHYALESESRRRAGFGGLVKESMTIGMSIWEMTCQEYDELINKGFRRSGTFLYKNDLLRSCCRLYTIRTNFLHFQISKKQRKIVNKFINAICPLASELSPLAKNTFDLGRLIEAILKSKDFYTKFEPSSFSREKFELYKRYQVRVHNDDPDDVDEESFIRFLCNTPFSGNEVQGKPQDWENLKIENWPKNKSAGTDYCRQSKRIGPTHECYYLHGKLIAISVLDFLPSGISSIYFIWDPDYAYLSLGTISGIKEIQMCNELEYDWYYLGYYVEDCPKMKYKDQFGGEILDLCTETYYPLAEVRKFIQNGRLFVIGEADRGNKGGGEGEKGGGEFFMPDNQYPNEGHVKDGFTNVAEKLYGSCDVEIIANKAGNELANKYSVSRTNQYNLPNVIPGVFPLPQILYWFQSGALDSDFETRLLIGGRSKKVKFSQLSDEGKGLIIDCIRLFGIERMKQVVLVF</sequence>
<evidence type="ECO:0000256" key="4">
    <source>
        <dbReference type="ARBA" id="ARBA00023315"/>
    </source>
</evidence>